<dbReference type="Pfam" id="PF13560">
    <property type="entry name" value="HTH_31"/>
    <property type="match status" value="1"/>
</dbReference>
<name>A0ABW7TA11_9ACTN</name>
<sequence>MHQVPPTFWVDGAAIRKRRMQKGMSTSDLARVTGASVSYINKIELGSRDQMGPQLYVALRTALQATDDDLLTHEDPHERK</sequence>
<evidence type="ECO:0000259" key="1">
    <source>
        <dbReference type="PROSITE" id="PS50943"/>
    </source>
</evidence>
<comment type="caution">
    <text evidence="2">The sequence shown here is derived from an EMBL/GenBank/DDBJ whole genome shotgun (WGS) entry which is preliminary data.</text>
</comment>
<protein>
    <submittedName>
        <fullName evidence="2">Helix-turn-helix domain-containing protein</fullName>
    </submittedName>
</protein>
<dbReference type="InterPro" id="IPR001387">
    <property type="entry name" value="Cro/C1-type_HTH"/>
</dbReference>
<dbReference type="InterPro" id="IPR010982">
    <property type="entry name" value="Lambda_DNA-bd_dom_sf"/>
</dbReference>
<reference evidence="2 3" key="1">
    <citation type="submission" date="2024-10" db="EMBL/GenBank/DDBJ databases">
        <title>The Natural Products Discovery Center: Release of the First 8490 Sequenced Strains for Exploring Actinobacteria Biosynthetic Diversity.</title>
        <authorList>
            <person name="Kalkreuter E."/>
            <person name="Kautsar S.A."/>
            <person name="Yang D."/>
            <person name="Bader C.D."/>
            <person name="Teijaro C.N."/>
            <person name="Fluegel L."/>
            <person name="Davis C.M."/>
            <person name="Simpson J.R."/>
            <person name="Lauterbach L."/>
            <person name="Steele A.D."/>
            <person name="Gui C."/>
            <person name="Meng S."/>
            <person name="Li G."/>
            <person name="Viehrig K."/>
            <person name="Ye F."/>
            <person name="Su P."/>
            <person name="Kiefer A.F."/>
            <person name="Nichols A."/>
            <person name="Cepeda A.J."/>
            <person name="Yan W."/>
            <person name="Fan B."/>
            <person name="Jiang Y."/>
            <person name="Adhikari A."/>
            <person name="Zheng C.-J."/>
            <person name="Schuster L."/>
            <person name="Cowan T.M."/>
            <person name="Smanski M.J."/>
            <person name="Chevrette M.G."/>
            <person name="De Carvalho L.P.S."/>
            <person name="Shen B."/>
        </authorList>
    </citation>
    <scope>NUCLEOTIDE SEQUENCE [LARGE SCALE GENOMIC DNA]</scope>
    <source>
        <strain evidence="2 3">NPDC020979</strain>
    </source>
</reference>
<dbReference type="Proteomes" id="UP001611162">
    <property type="component" value="Unassembled WGS sequence"/>
</dbReference>
<evidence type="ECO:0000313" key="2">
    <source>
        <dbReference type="EMBL" id="MFI0914373.1"/>
    </source>
</evidence>
<dbReference type="RefSeq" id="WP_397614363.1">
    <property type="nucleotide sequence ID" value="NZ_JBIRRB010000011.1"/>
</dbReference>
<accession>A0ABW7TA11</accession>
<proteinExistence type="predicted"/>
<dbReference type="SMART" id="SM00530">
    <property type="entry name" value="HTH_XRE"/>
    <property type="match status" value="1"/>
</dbReference>
<dbReference type="CDD" id="cd00093">
    <property type="entry name" value="HTH_XRE"/>
    <property type="match status" value="1"/>
</dbReference>
<dbReference type="EMBL" id="JBIRRB010000011">
    <property type="protein sequence ID" value="MFI0914373.1"/>
    <property type="molecule type" value="Genomic_DNA"/>
</dbReference>
<evidence type="ECO:0000313" key="3">
    <source>
        <dbReference type="Proteomes" id="UP001611162"/>
    </source>
</evidence>
<organism evidence="2 3">
    <name type="scientific">Streptomyces abikoensis</name>
    <dbReference type="NCBI Taxonomy" id="97398"/>
    <lineage>
        <taxon>Bacteria</taxon>
        <taxon>Bacillati</taxon>
        <taxon>Actinomycetota</taxon>
        <taxon>Actinomycetes</taxon>
        <taxon>Kitasatosporales</taxon>
        <taxon>Streptomycetaceae</taxon>
        <taxon>Streptomyces</taxon>
    </lineage>
</organism>
<gene>
    <name evidence="2" type="ORF">ACH4TF_28535</name>
</gene>
<dbReference type="SUPFAM" id="SSF47413">
    <property type="entry name" value="lambda repressor-like DNA-binding domains"/>
    <property type="match status" value="1"/>
</dbReference>
<keyword evidence="3" id="KW-1185">Reference proteome</keyword>
<feature type="domain" description="HTH cro/C1-type" evidence="1">
    <location>
        <begin position="15"/>
        <end position="70"/>
    </location>
</feature>
<dbReference type="Gene3D" id="1.10.260.40">
    <property type="entry name" value="lambda repressor-like DNA-binding domains"/>
    <property type="match status" value="1"/>
</dbReference>
<dbReference type="PROSITE" id="PS50943">
    <property type="entry name" value="HTH_CROC1"/>
    <property type="match status" value="1"/>
</dbReference>